<reference evidence="1" key="1">
    <citation type="submission" date="2021-05" db="EMBL/GenBank/DDBJ databases">
        <authorList>
            <person name="Alioto T."/>
            <person name="Alioto T."/>
            <person name="Gomez Garrido J."/>
        </authorList>
    </citation>
    <scope>NUCLEOTIDE SEQUENCE</scope>
</reference>
<dbReference type="EMBL" id="HBUF01362922">
    <property type="protein sequence ID" value="CAG6721912.1"/>
    <property type="molecule type" value="Transcribed_RNA"/>
</dbReference>
<accession>A0A8D8VDL6</accession>
<sequence length="123" mass="14228">MFLYAKNDVQMIQVQLFYQHYFLRINAVVWRRNLFQPLTQPGQNIPMRSASVSTHFNSSHEKSLRLAVSKQAEHTNEEYLNKQNIPMRSASVPSLPRRWCSPTITSPPLLTPLKRDVPSTTTC</sequence>
<dbReference type="EMBL" id="HBUF01362925">
    <property type="protein sequence ID" value="CAG6721914.1"/>
    <property type="molecule type" value="Transcribed_RNA"/>
</dbReference>
<name>A0A8D8VDL6_9HEMI</name>
<dbReference type="AlphaFoldDB" id="A0A8D8VDL6"/>
<organism evidence="1">
    <name type="scientific">Cacopsylla melanoneura</name>
    <dbReference type="NCBI Taxonomy" id="428564"/>
    <lineage>
        <taxon>Eukaryota</taxon>
        <taxon>Metazoa</taxon>
        <taxon>Ecdysozoa</taxon>
        <taxon>Arthropoda</taxon>
        <taxon>Hexapoda</taxon>
        <taxon>Insecta</taxon>
        <taxon>Pterygota</taxon>
        <taxon>Neoptera</taxon>
        <taxon>Paraneoptera</taxon>
        <taxon>Hemiptera</taxon>
        <taxon>Sternorrhyncha</taxon>
        <taxon>Psylloidea</taxon>
        <taxon>Psyllidae</taxon>
        <taxon>Psyllinae</taxon>
        <taxon>Cacopsylla</taxon>
    </lineage>
</organism>
<dbReference type="EMBL" id="HBUF01362924">
    <property type="protein sequence ID" value="CAG6721913.1"/>
    <property type="molecule type" value="Transcribed_RNA"/>
</dbReference>
<evidence type="ECO:0000313" key="1">
    <source>
        <dbReference type="EMBL" id="CAG6721914.1"/>
    </source>
</evidence>
<proteinExistence type="predicted"/>
<protein>
    <submittedName>
        <fullName evidence="1">Uncharacterized protein</fullName>
    </submittedName>
</protein>